<dbReference type="Gene3D" id="1.20.910.10">
    <property type="entry name" value="Heme oxygenase-like"/>
    <property type="match status" value="1"/>
</dbReference>
<accession>A0A839AD88</accession>
<dbReference type="GO" id="GO:0005829">
    <property type="term" value="C:cytosol"/>
    <property type="evidence" value="ECO:0007669"/>
    <property type="project" value="TreeGrafter"/>
</dbReference>
<feature type="domain" description="Thiaminase-2/PQQC" evidence="2">
    <location>
        <begin position="11"/>
        <end position="218"/>
    </location>
</feature>
<dbReference type="GO" id="GO:0050334">
    <property type="term" value="F:thiaminase activity"/>
    <property type="evidence" value="ECO:0007669"/>
    <property type="project" value="UniProtKB-EC"/>
</dbReference>
<reference evidence="3 4" key="1">
    <citation type="submission" date="2020-07" db="EMBL/GenBank/DDBJ databases">
        <title>Stappia sp., F7233, whole genome shotgun sequencing project.</title>
        <authorList>
            <person name="Jiang S."/>
            <person name="Liu Z.W."/>
            <person name="Du Z.J."/>
        </authorList>
    </citation>
    <scope>NUCLEOTIDE SEQUENCE [LARGE SCALE GENOMIC DNA]</scope>
    <source>
        <strain evidence="3 4">F7233</strain>
    </source>
</reference>
<dbReference type="NCBIfam" id="TIGR04306">
    <property type="entry name" value="salvage_TenA"/>
    <property type="match status" value="1"/>
</dbReference>
<dbReference type="InterPro" id="IPR004305">
    <property type="entry name" value="Thiaminase-2/PQQC"/>
</dbReference>
<dbReference type="InterPro" id="IPR050967">
    <property type="entry name" value="Thiamine_Salvage_TenA"/>
</dbReference>
<dbReference type="PANTHER" id="PTHR43198">
    <property type="entry name" value="BIFUNCTIONAL TH2 PROTEIN"/>
    <property type="match status" value="1"/>
</dbReference>
<dbReference type="Proteomes" id="UP000541109">
    <property type="component" value="Unassembled WGS sequence"/>
</dbReference>
<gene>
    <name evidence="3" type="primary">tenA</name>
    <name evidence="3" type="ORF">H2509_07245</name>
</gene>
<evidence type="ECO:0000259" key="2">
    <source>
        <dbReference type="Pfam" id="PF03070"/>
    </source>
</evidence>
<protein>
    <recommendedName>
        <fullName evidence="1">Aminopyrimidine aminohydrolase</fullName>
        <ecNumber evidence="1">3.5.99.2</ecNumber>
    </recommendedName>
</protein>
<proteinExistence type="inferred from homology"/>
<organism evidence="3 4">
    <name type="scientific">Stappia albiluteola</name>
    <dbReference type="NCBI Taxonomy" id="2758565"/>
    <lineage>
        <taxon>Bacteria</taxon>
        <taxon>Pseudomonadati</taxon>
        <taxon>Pseudomonadota</taxon>
        <taxon>Alphaproteobacteria</taxon>
        <taxon>Hyphomicrobiales</taxon>
        <taxon>Stappiaceae</taxon>
        <taxon>Stappia</taxon>
    </lineage>
</organism>
<keyword evidence="1" id="KW-0784">Thiamine biosynthesis</keyword>
<dbReference type="InterPro" id="IPR016084">
    <property type="entry name" value="Haem_Oase-like_multi-hlx"/>
</dbReference>
<comment type="pathway">
    <text evidence="1">Cofactor biosynthesis; thiamine diphosphate biosynthesis.</text>
</comment>
<dbReference type="UniPathway" id="UPA00060"/>
<comment type="similarity">
    <text evidence="1">Belongs to the TenA family.</text>
</comment>
<sequence length="223" mass="25008">MSLFERLKSDATASWNAYVNHAFVRRLGDGTLPMAAFRHYLVQDYLFLIHFARANGLAVYKAATLEEMRFAHRSLKAILDIEMDLHVRLCGEWGLTPAELEKTPEHSATMAYTRYVLETGLRGDLLDLHVALAPCVLGYAEIADSLVELHGGIDTDNPYAHWISEYSGDAYREVAASAADALDRLAETRMTGARYPHLLTVFDQATRLEVDFWQMGLDAAREG</sequence>
<evidence type="ECO:0000313" key="4">
    <source>
        <dbReference type="Proteomes" id="UP000541109"/>
    </source>
</evidence>
<dbReference type="EC" id="3.5.99.2" evidence="1"/>
<keyword evidence="4" id="KW-1185">Reference proteome</keyword>
<dbReference type="InterPro" id="IPR027574">
    <property type="entry name" value="Thiaminase_II"/>
</dbReference>
<comment type="function">
    <text evidence="1">Catalyzes an amino-pyrimidine hydrolysis reaction at the C5' of the pyrimidine moiety of thiamine compounds, a reaction that is part of a thiamine salvage pathway.</text>
</comment>
<name>A0A839AD88_9HYPH</name>
<dbReference type="RefSeq" id="WP_182163723.1">
    <property type="nucleotide sequence ID" value="NZ_JACFXV010000043.1"/>
</dbReference>
<comment type="catalytic activity">
    <reaction evidence="1">
        <text>4-amino-5-aminomethyl-2-methylpyrimidine + H2O = 4-amino-5-hydroxymethyl-2-methylpyrimidine + NH4(+)</text>
        <dbReference type="Rhea" id="RHEA:31799"/>
        <dbReference type="ChEBI" id="CHEBI:15377"/>
        <dbReference type="ChEBI" id="CHEBI:16892"/>
        <dbReference type="ChEBI" id="CHEBI:28938"/>
        <dbReference type="ChEBI" id="CHEBI:63416"/>
        <dbReference type="EC" id="3.5.99.2"/>
    </reaction>
</comment>
<dbReference type="GO" id="GO:0009228">
    <property type="term" value="P:thiamine biosynthetic process"/>
    <property type="evidence" value="ECO:0007669"/>
    <property type="project" value="UniProtKB-KW"/>
</dbReference>
<dbReference type="SUPFAM" id="SSF48613">
    <property type="entry name" value="Heme oxygenase-like"/>
    <property type="match status" value="1"/>
</dbReference>
<comment type="catalytic activity">
    <reaction evidence="1">
        <text>thiamine + H2O = 5-(2-hydroxyethyl)-4-methylthiazole + 4-amino-5-hydroxymethyl-2-methylpyrimidine + H(+)</text>
        <dbReference type="Rhea" id="RHEA:17509"/>
        <dbReference type="ChEBI" id="CHEBI:15377"/>
        <dbReference type="ChEBI" id="CHEBI:15378"/>
        <dbReference type="ChEBI" id="CHEBI:16892"/>
        <dbReference type="ChEBI" id="CHEBI:17957"/>
        <dbReference type="ChEBI" id="CHEBI:18385"/>
        <dbReference type="EC" id="3.5.99.2"/>
    </reaction>
</comment>
<dbReference type="CDD" id="cd19367">
    <property type="entry name" value="TenA_C_ScTHI20-like"/>
    <property type="match status" value="1"/>
</dbReference>
<dbReference type="PANTHER" id="PTHR43198:SF2">
    <property type="entry name" value="SI:CH1073-67J19.1-RELATED"/>
    <property type="match status" value="1"/>
</dbReference>
<evidence type="ECO:0000256" key="1">
    <source>
        <dbReference type="RuleBase" id="RU363093"/>
    </source>
</evidence>
<dbReference type="GO" id="GO:0009229">
    <property type="term" value="P:thiamine diphosphate biosynthetic process"/>
    <property type="evidence" value="ECO:0007669"/>
    <property type="project" value="UniProtKB-UniPathway"/>
</dbReference>
<dbReference type="AlphaFoldDB" id="A0A839AD88"/>
<comment type="caution">
    <text evidence="3">The sequence shown here is derived from an EMBL/GenBank/DDBJ whole genome shotgun (WGS) entry which is preliminary data.</text>
</comment>
<dbReference type="Pfam" id="PF03070">
    <property type="entry name" value="TENA_THI-4"/>
    <property type="match status" value="1"/>
</dbReference>
<dbReference type="EMBL" id="JACFXV010000043">
    <property type="protein sequence ID" value="MBA5776924.1"/>
    <property type="molecule type" value="Genomic_DNA"/>
</dbReference>
<keyword evidence="1" id="KW-0378">Hydrolase</keyword>
<evidence type="ECO:0000313" key="3">
    <source>
        <dbReference type="EMBL" id="MBA5776924.1"/>
    </source>
</evidence>